<dbReference type="AlphaFoldDB" id="A0AAE3DKQ6"/>
<protein>
    <submittedName>
        <fullName evidence="2">GNAT family N-acetyltransferase</fullName>
    </submittedName>
</protein>
<feature type="domain" description="N-acetyltransferase" evidence="1">
    <location>
        <begin position="7"/>
        <end position="163"/>
    </location>
</feature>
<sequence>MIKTERLSVRRVYAKDWKAIQAIWADEAKSAYAQYDKPNDLDDQSVSRRIAKWASFADSDEHMFFAVCLRNIVIGYVAFHVREIGYEIGYCFHSDYHGKGYAKESITTLLNMMKDRGAVTITAGTALNNTPSVRLLTSLGFRQIGTETVSFYKDSAGNDITFEGGNYELLLHT</sequence>
<dbReference type="GO" id="GO:0016747">
    <property type="term" value="F:acyltransferase activity, transferring groups other than amino-acyl groups"/>
    <property type="evidence" value="ECO:0007669"/>
    <property type="project" value="InterPro"/>
</dbReference>
<dbReference type="PANTHER" id="PTHR43792">
    <property type="entry name" value="GNAT FAMILY, PUTATIVE (AFU_ORTHOLOGUE AFUA_3G00765)-RELATED-RELATED"/>
    <property type="match status" value="1"/>
</dbReference>
<dbReference type="RefSeq" id="WP_308728169.1">
    <property type="nucleotide sequence ID" value="NZ_JAJEQF010000015.1"/>
</dbReference>
<dbReference type="CDD" id="cd04301">
    <property type="entry name" value="NAT_SF"/>
    <property type="match status" value="1"/>
</dbReference>
<dbReference type="Proteomes" id="UP001199355">
    <property type="component" value="Unassembled WGS sequence"/>
</dbReference>
<dbReference type="Gene3D" id="3.40.630.30">
    <property type="match status" value="1"/>
</dbReference>
<dbReference type="InterPro" id="IPR051531">
    <property type="entry name" value="N-acetyltransferase"/>
</dbReference>
<dbReference type="EMBL" id="JAJEQF010000015">
    <property type="protein sequence ID" value="MCC2167535.1"/>
    <property type="molecule type" value="Genomic_DNA"/>
</dbReference>
<name>A0AAE3DKQ6_9FIRM</name>
<keyword evidence="3" id="KW-1185">Reference proteome</keyword>
<reference evidence="2 3" key="1">
    <citation type="submission" date="2021-10" db="EMBL/GenBank/DDBJ databases">
        <title>Anaerobic single-cell dispensing facilitates the cultivation of human gut bacteria.</title>
        <authorList>
            <person name="Afrizal A."/>
        </authorList>
    </citation>
    <scope>NUCLEOTIDE SEQUENCE [LARGE SCALE GENOMIC DNA]</scope>
    <source>
        <strain evidence="2 3">CLA-AA-H244</strain>
    </source>
</reference>
<evidence type="ECO:0000313" key="2">
    <source>
        <dbReference type="EMBL" id="MCC2167535.1"/>
    </source>
</evidence>
<dbReference type="PROSITE" id="PS51186">
    <property type="entry name" value="GNAT"/>
    <property type="match status" value="1"/>
</dbReference>
<dbReference type="InterPro" id="IPR016181">
    <property type="entry name" value="Acyl_CoA_acyltransferase"/>
</dbReference>
<evidence type="ECO:0000313" key="3">
    <source>
        <dbReference type="Proteomes" id="UP001199355"/>
    </source>
</evidence>
<dbReference type="SUPFAM" id="SSF55729">
    <property type="entry name" value="Acyl-CoA N-acyltransferases (Nat)"/>
    <property type="match status" value="1"/>
</dbReference>
<accession>A0AAE3DKQ6</accession>
<dbReference type="InterPro" id="IPR000182">
    <property type="entry name" value="GNAT_dom"/>
</dbReference>
<gene>
    <name evidence="2" type="ORF">LKD45_07465</name>
</gene>
<evidence type="ECO:0000259" key="1">
    <source>
        <dbReference type="PROSITE" id="PS51186"/>
    </source>
</evidence>
<comment type="caution">
    <text evidence="2">The sequence shown here is derived from an EMBL/GenBank/DDBJ whole genome shotgun (WGS) entry which is preliminary data.</text>
</comment>
<organism evidence="2 3">
    <name type="scientific">Gallintestinimicrobium propionicum</name>
    <dbReference type="NCBI Taxonomy" id="2981770"/>
    <lineage>
        <taxon>Bacteria</taxon>
        <taxon>Bacillati</taxon>
        <taxon>Bacillota</taxon>
        <taxon>Clostridia</taxon>
        <taxon>Lachnospirales</taxon>
        <taxon>Lachnospiraceae</taxon>
        <taxon>Gallintestinimicrobium</taxon>
    </lineage>
</organism>
<proteinExistence type="predicted"/>
<dbReference type="Pfam" id="PF13302">
    <property type="entry name" value="Acetyltransf_3"/>
    <property type="match status" value="1"/>
</dbReference>
<dbReference type="PANTHER" id="PTHR43792:SF1">
    <property type="entry name" value="N-ACETYLTRANSFERASE DOMAIN-CONTAINING PROTEIN"/>
    <property type="match status" value="1"/>
</dbReference>